<feature type="compositionally biased region" description="Basic and acidic residues" evidence="1">
    <location>
        <begin position="14"/>
        <end position="31"/>
    </location>
</feature>
<proteinExistence type="predicted"/>
<sequence length="163" mass="17115">MQAQAAVAGLGLDRYGDTTGHRGGREVPRRPDRGHHRLGEPPQGQRIVAVGGHGTDGVGGDRRGVVQQPTGDDRGGRQLDPAGQGLQGADPGQVVGGGTDAAQPLDQRGHLGDPVAGEQRVDPRQPGEVEPRLPHRPVRSALHDDLCPERVDDLVEHPMLGHG</sequence>
<feature type="region of interest" description="Disordered" evidence="1">
    <location>
        <begin position="1"/>
        <end position="145"/>
    </location>
</feature>
<accession>A0A645E4W0</accession>
<evidence type="ECO:0000256" key="1">
    <source>
        <dbReference type="SAM" id="MobiDB-lite"/>
    </source>
</evidence>
<gene>
    <name evidence="2" type="ORF">SDC9_142998</name>
</gene>
<reference evidence="2" key="1">
    <citation type="submission" date="2019-08" db="EMBL/GenBank/DDBJ databases">
        <authorList>
            <person name="Kucharzyk K."/>
            <person name="Murdoch R.W."/>
            <person name="Higgins S."/>
            <person name="Loffler F."/>
        </authorList>
    </citation>
    <scope>NUCLEOTIDE SEQUENCE</scope>
</reference>
<name>A0A645E4W0_9ZZZZ</name>
<feature type="compositionally biased region" description="Basic and acidic residues" evidence="1">
    <location>
        <begin position="119"/>
        <end position="133"/>
    </location>
</feature>
<dbReference type="EMBL" id="VSSQ01042286">
    <property type="protein sequence ID" value="MPM95843.1"/>
    <property type="molecule type" value="Genomic_DNA"/>
</dbReference>
<protein>
    <submittedName>
        <fullName evidence="2">Uncharacterized protein</fullName>
    </submittedName>
</protein>
<organism evidence="2">
    <name type="scientific">bioreactor metagenome</name>
    <dbReference type="NCBI Taxonomy" id="1076179"/>
    <lineage>
        <taxon>unclassified sequences</taxon>
        <taxon>metagenomes</taxon>
        <taxon>ecological metagenomes</taxon>
    </lineage>
</organism>
<comment type="caution">
    <text evidence="2">The sequence shown here is derived from an EMBL/GenBank/DDBJ whole genome shotgun (WGS) entry which is preliminary data.</text>
</comment>
<evidence type="ECO:0000313" key="2">
    <source>
        <dbReference type="EMBL" id="MPM95843.1"/>
    </source>
</evidence>
<dbReference type="AlphaFoldDB" id="A0A645E4W0"/>